<feature type="signal peptide" evidence="1">
    <location>
        <begin position="1"/>
        <end position="24"/>
    </location>
</feature>
<dbReference type="Gene3D" id="4.10.410.10">
    <property type="entry name" value="Pancreatic trypsin inhibitor Kunitz domain"/>
    <property type="match status" value="1"/>
</dbReference>
<dbReference type="InterPro" id="IPR002223">
    <property type="entry name" value="Kunitz_BPTI"/>
</dbReference>
<dbReference type="EMBL" id="JAKEVZ010000016">
    <property type="protein sequence ID" value="MCF1752880.1"/>
    <property type="molecule type" value="Genomic_DNA"/>
</dbReference>
<keyword evidence="4" id="KW-1185">Reference proteome</keyword>
<organism evidence="3 4">
    <name type="scientific">Mariniradius sediminis</name>
    <dbReference type="NCBI Taxonomy" id="2909237"/>
    <lineage>
        <taxon>Bacteria</taxon>
        <taxon>Pseudomonadati</taxon>
        <taxon>Bacteroidota</taxon>
        <taxon>Cytophagia</taxon>
        <taxon>Cytophagales</taxon>
        <taxon>Cyclobacteriaceae</taxon>
        <taxon>Mariniradius</taxon>
    </lineage>
</organism>
<proteinExistence type="predicted"/>
<evidence type="ECO:0000256" key="1">
    <source>
        <dbReference type="SAM" id="SignalP"/>
    </source>
</evidence>
<evidence type="ECO:0000313" key="4">
    <source>
        <dbReference type="Proteomes" id="UP001201449"/>
    </source>
</evidence>
<comment type="caution">
    <text evidence="3">The sequence shown here is derived from an EMBL/GenBank/DDBJ whole genome shotgun (WGS) entry which is preliminary data.</text>
</comment>
<evidence type="ECO:0000259" key="2">
    <source>
        <dbReference type="PROSITE" id="PS50279"/>
    </source>
</evidence>
<sequence length="87" mass="9777">MKKYPKVKTLIPVVLLFAAAGVIGCSRDCEPNFATCSEVPQTGEDCSAYFERWFYNKQKLRCELVGHSGCSPKGFETEEECKECKCL</sequence>
<dbReference type="Pfam" id="PF00014">
    <property type="entry name" value="Kunitz_BPTI"/>
    <property type="match status" value="1"/>
</dbReference>
<reference evidence="3 4" key="1">
    <citation type="submission" date="2022-01" db="EMBL/GenBank/DDBJ databases">
        <title>Mariniradius saccharolyticus sp. nov., isolated from sediment of a river.</title>
        <authorList>
            <person name="Liu H."/>
        </authorList>
    </citation>
    <scope>NUCLEOTIDE SEQUENCE [LARGE SCALE GENOMIC DNA]</scope>
    <source>
        <strain evidence="3 4">RY-2</strain>
    </source>
</reference>
<feature type="domain" description="BPTI/Kunitz inhibitor" evidence="2">
    <location>
        <begin position="36"/>
        <end position="83"/>
    </location>
</feature>
<keyword evidence="1" id="KW-0732">Signal</keyword>
<accession>A0ABS9BYZ1</accession>
<dbReference type="Proteomes" id="UP001201449">
    <property type="component" value="Unassembled WGS sequence"/>
</dbReference>
<dbReference type="SUPFAM" id="SSF57362">
    <property type="entry name" value="BPTI-like"/>
    <property type="match status" value="1"/>
</dbReference>
<dbReference type="SMART" id="SM00131">
    <property type="entry name" value="KU"/>
    <property type="match status" value="1"/>
</dbReference>
<gene>
    <name evidence="3" type="ORF">L0U89_17615</name>
</gene>
<name>A0ABS9BYZ1_9BACT</name>
<dbReference type="PROSITE" id="PS50279">
    <property type="entry name" value="BPTI_KUNITZ_2"/>
    <property type="match status" value="1"/>
</dbReference>
<dbReference type="PROSITE" id="PS51257">
    <property type="entry name" value="PROKAR_LIPOPROTEIN"/>
    <property type="match status" value="1"/>
</dbReference>
<feature type="chain" id="PRO_5045051098" evidence="1">
    <location>
        <begin position="25"/>
        <end position="87"/>
    </location>
</feature>
<dbReference type="InterPro" id="IPR036880">
    <property type="entry name" value="Kunitz_BPTI_sf"/>
</dbReference>
<dbReference type="RefSeq" id="WP_234862716.1">
    <property type="nucleotide sequence ID" value="NZ_JAKEVZ010000016.1"/>
</dbReference>
<evidence type="ECO:0000313" key="3">
    <source>
        <dbReference type="EMBL" id="MCF1752880.1"/>
    </source>
</evidence>
<protein>
    <submittedName>
        <fullName evidence="3">BPTI/Kunitz-type proteinase inhibitor domain-containing protein</fullName>
    </submittedName>
</protein>